<feature type="transmembrane region" description="Helical" evidence="8">
    <location>
        <begin position="70"/>
        <end position="86"/>
    </location>
</feature>
<feature type="transmembrane region" description="Helical" evidence="8">
    <location>
        <begin position="361"/>
        <end position="381"/>
    </location>
</feature>
<dbReference type="GO" id="GO:0009103">
    <property type="term" value="P:lipopolysaccharide biosynthetic process"/>
    <property type="evidence" value="ECO:0007669"/>
    <property type="project" value="TreeGrafter"/>
</dbReference>
<keyword evidence="7" id="KW-0479">Metal-binding</keyword>
<feature type="transmembrane region" description="Helical" evidence="8">
    <location>
        <begin position="529"/>
        <end position="545"/>
    </location>
</feature>
<dbReference type="Pfam" id="PF00953">
    <property type="entry name" value="Glycos_transf_4"/>
    <property type="match status" value="1"/>
</dbReference>
<evidence type="ECO:0000256" key="5">
    <source>
        <dbReference type="ARBA" id="ARBA00022989"/>
    </source>
</evidence>
<feature type="transmembrane region" description="Helical" evidence="8">
    <location>
        <begin position="388"/>
        <end position="407"/>
    </location>
</feature>
<evidence type="ECO:0000256" key="4">
    <source>
        <dbReference type="ARBA" id="ARBA00022692"/>
    </source>
</evidence>
<dbReference type="GO" id="GO:0016780">
    <property type="term" value="F:phosphotransferase activity, for other substituted phosphate groups"/>
    <property type="evidence" value="ECO:0007669"/>
    <property type="project" value="InterPro"/>
</dbReference>
<dbReference type="GO" id="GO:0071555">
    <property type="term" value="P:cell wall organization"/>
    <property type="evidence" value="ECO:0007669"/>
    <property type="project" value="TreeGrafter"/>
</dbReference>
<sequence>MNYFLLFITSLVTTLLLVPPIKKLAHVTGAIDEPCERKVHSGLVPRMGGLAIFFGFILTYFVYLNQSQEYRGILIGMVVVVLIGIIDDSIGLEPKLKLLGQVVAAMAAMVMSGVNINVLGGVLGSNFDLGMLSWPLTLLWIVGITNAINLSDGLDGLAGGISLIAFSSFGFLAYYREDYFVFSLCLVLAGCILGFLKYNTHPAEIFMGDTGSLFLGYSLGTLSIAGNFKSLTTITLITPVLVLLIPIADTLWAIIRRLYEGRSPFSADKKHFHHTLLKTGMNHSQTVSVIYGLSTALSACAVALALSSKLRYLLLPMVLMGVIALFAQVSGAVNFSHLTTRLFNKLDHWFSFESQSFLSKASLRMLLIGTTIYSICFLVSLPLVPTNLLFIASTTVVLLLFLAATGGENGRSYMLFSLFFLAAAIALVISHTIEADRRLLGVNMATLETIAFWFMVTGVFGKIIFKKTPEIVLSTPLEFFVFLVLISIAIVPEEFRSQYNLVHHTLRTFFLFLSFKIIALTSFRKEHSTASVILSSLVFVVFSTLL</sequence>
<evidence type="ECO:0000256" key="2">
    <source>
        <dbReference type="ARBA" id="ARBA00022475"/>
    </source>
</evidence>
<feature type="transmembrane region" description="Helical" evidence="8">
    <location>
        <begin position="131"/>
        <end position="150"/>
    </location>
</feature>
<name>A0A8A4TX52_SULCO</name>
<feature type="transmembrane region" description="Helical" evidence="8">
    <location>
        <begin position="413"/>
        <end position="433"/>
    </location>
</feature>
<keyword evidence="4 8" id="KW-0812">Transmembrane</keyword>
<feature type="binding site" evidence="7">
    <location>
        <position position="149"/>
    </location>
    <ligand>
        <name>Mg(2+)</name>
        <dbReference type="ChEBI" id="CHEBI:18420"/>
    </ligand>
</feature>
<dbReference type="CDD" id="cd06853">
    <property type="entry name" value="GT_WecA_like"/>
    <property type="match status" value="1"/>
</dbReference>
<dbReference type="RefSeq" id="WP_237384160.1">
    <property type="nucleotide sequence ID" value="NZ_CP071793.1"/>
</dbReference>
<keyword evidence="2" id="KW-1003">Cell membrane</keyword>
<keyword evidence="3 9" id="KW-0808">Transferase</keyword>
<feature type="transmembrane region" description="Helical" evidence="8">
    <location>
        <begin position="98"/>
        <end position="119"/>
    </location>
</feature>
<dbReference type="PROSITE" id="PS01348">
    <property type="entry name" value="MRAY_2"/>
    <property type="match status" value="1"/>
</dbReference>
<dbReference type="InterPro" id="IPR000715">
    <property type="entry name" value="Glycosyl_transferase_4"/>
</dbReference>
<dbReference type="Proteomes" id="UP000663929">
    <property type="component" value="Chromosome"/>
</dbReference>
<feature type="transmembrane region" description="Helical" evidence="8">
    <location>
        <begin position="235"/>
        <end position="255"/>
    </location>
</feature>
<organism evidence="9 10">
    <name type="scientific">Sulfidibacter corallicola</name>
    <dbReference type="NCBI Taxonomy" id="2818388"/>
    <lineage>
        <taxon>Bacteria</taxon>
        <taxon>Pseudomonadati</taxon>
        <taxon>Acidobacteriota</taxon>
        <taxon>Holophagae</taxon>
        <taxon>Acanthopleuribacterales</taxon>
        <taxon>Acanthopleuribacteraceae</taxon>
        <taxon>Sulfidibacter</taxon>
    </lineage>
</organism>
<evidence type="ECO:0000256" key="6">
    <source>
        <dbReference type="ARBA" id="ARBA00023136"/>
    </source>
</evidence>
<comment type="subcellular location">
    <subcellularLocation>
        <location evidence="1">Cell membrane</location>
        <topology evidence="1">Multi-pass membrane protein</topology>
    </subcellularLocation>
</comment>
<comment type="cofactor">
    <cofactor evidence="7">
        <name>Mg(2+)</name>
        <dbReference type="ChEBI" id="CHEBI:18420"/>
    </cofactor>
</comment>
<keyword evidence="10" id="KW-1185">Reference proteome</keyword>
<evidence type="ECO:0000256" key="3">
    <source>
        <dbReference type="ARBA" id="ARBA00022679"/>
    </source>
</evidence>
<dbReference type="AlphaFoldDB" id="A0A8A4TX52"/>
<dbReference type="EMBL" id="CP071793">
    <property type="protein sequence ID" value="QTD54060.1"/>
    <property type="molecule type" value="Genomic_DNA"/>
</dbReference>
<proteinExistence type="predicted"/>
<dbReference type="InterPro" id="IPR018480">
    <property type="entry name" value="PNAcMuramoyl-5peptid_Trfase_CS"/>
</dbReference>
<feature type="transmembrane region" description="Helical" evidence="8">
    <location>
        <begin position="43"/>
        <end position="63"/>
    </location>
</feature>
<keyword evidence="5 8" id="KW-1133">Transmembrane helix</keyword>
<dbReference type="GO" id="GO:0046872">
    <property type="term" value="F:metal ion binding"/>
    <property type="evidence" value="ECO:0007669"/>
    <property type="project" value="UniProtKB-KW"/>
</dbReference>
<feature type="transmembrane region" description="Helical" evidence="8">
    <location>
        <begin position="156"/>
        <end position="174"/>
    </location>
</feature>
<keyword evidence="6 8" id="KW-0472">Membrane</keyword>
<evidence type="ECO:0000256" key="8">
    <source>
        <dbReference type="SAM" id="Phobius"/>
    </source>
</evidence>
<accession>A0A8A4TX52</accession>
<evidence type="ECO:0000313" key="9">
    <source>
        <dbReference type="EMBL" id="QTD54060.1"/>
    </source>
</evidence>
<feature type="transmembrane region" description="Helical" evidence="8">
    <location>
        <begin position="471"/>
        <end position="492"/>
    </location>
</feature>
<evidence type="ECO:0000313" key="10">
    <source>
        <dbReference type="Proteomes" id="UP000663929"/>
    </source>
</evidence>
<protein>
    <submittedName>
        <fullName evidence="9">Undecaprenyl/decaprenyl-phosphate alpha-N-acetylglucosaminyl 1-phosphate transferase</fullName>
    </submittedName>
</protein>
<dbReference type="GO" id="GO:0044038">
    <property type="term" value="P:cell wall macromolecule biosynthetic process"/>
    <property type="evidence" value="ECO:0007669"/>
    <property type="project" value="TreeGrafter"/>
</dbReference>
<reference evidence="9" key="1">
    <citation type="submission" date="2021-03" db="EMBL/GenBank/DDBJ databases">
        <title>Acanthopleuribacteraceae sp. M133.</title>
        <authorList>
            <person name="Wang G."/>
        </authorList>
    </citation>
    <scope>NUCLEOTIDE SEQUENCE</scope>
    <source>
        <strain evidence="9">M133</strain>
    </source>
</reference>
<dbReference type="PANTHER" id="PTHR22926:SF3">
    <property type="entry name" value="UNDECAPRENYL-PHOSPHATE ALPHA-N-ACETYLGLUCOSAMINYL 1-PHOSPHATE TRANSFERASE"/>
    <property type="match status" value="1"/>
</dbReference>
<feature type="transmembrane region" description="Helical" evidence="8">
    <location>
        <begin position="179"/>
        <end position="198"/>
    </location>
</feature>
<evidence type="ECO:0000256" key="1">
    <source>
        <dbReference type="ARBA" id="ARBA00004651"/>
    </source>
</evidence>
<feature type="binding site" evidence="7">
    <location>
        <position position="209"/>
    </location>
    <ligand>
        <name>Mg(2+)</name>
        <dbReference type="ChEBI" id="CHEBI:18420"/>
    </ligand>
</feature>
<feature type="transmembrane region" description="Helical" evidence="8">
    <location>
        <begin position="445"/>
        <end position="465"/>
    </location>
</feature>
<keyword evidence="7" id="KW-0460">Magnesium</keyword>
<feature type="transmembrane region" description="Helical" evidence="8">
    <location>
        <begin position="313"/>
        <end position="333"/>
    </location>
</feature>
<feature type="transmembrane region" description="Helical" evidence="8">
    <location>
        <begin position="288"/>
        <end position="306"/>
    </location>
</feature>
<feature type="transmembrane region" description="Helical" evidence="8">
    <location>
        <begin position="504"/>
        <end position="523"/>
    </location>
</feature>
<evidence type="ECO:0000256" key="7">
    <source>
        <dbReference type="PIRSR" id="PIRSR600715-1"/>
    </source>
</evidence>
<dbReference type="GO" id="GO:0005886">
    <property type="term" value="C:plasma membrane"/>
    <property type="evidence" value="ECO:0007669"/>
    <property type="project" value="UniProtKB-SubCell"/>
</dbReference>
<dbReference type="PANTHER" id="PTHR22926">
    <property type="entry name" value="PHOSPHO-N-ACETYLMURAMOYL-PENTAPEPTIDE-TRANSFERASE"/>
    <property type="match status" value="1"/>
</dbReference>
<dbReference type="KEGG" id="scor:J3U87_16565"/>
<gene>
    <name evidence="9" type="ORF">J3U87_16565</name>
</gene>
<feature type="transmembrane region" description="Helical" evidence="8">
    <location>
        <begin position="210"/>
        <end position="228"/>
    </location>
</feature>